<reference evidence="3 4" key="1">
    <citation type="submission" date="2024-05" db="EMBL/GenBank/DDBJ databases">
        <authorList>
            <person name="Wallberg A."/>
        </authorList>
    </citation>
    <scope>NUCLEOTIDE SEQUENCE [LARGE SCALE GENOMIC DNA]</scope>
</reference>
<organism evidence="3 4">
    <name type="scientific">Meganyctiphanes norvegica</name>
    <name type="common">Northern krill</name>
    <name type="synonym">Thysanopoda norvegica</name>
    <dbReference type="NCBI Taxonomy" id="48144"/>
    <lineage>
        <taxon>Eukaryota</taxon>
        <taxon>Metazoa</taxon>
        <taxon>Ecdysozoa</taxon>
        <taxon>Arthropoda</taxon>
        <taxon>Crustacea</taxon>
        <taxon>Multicrustacea</taxon>
        <taxon>Malacostraca</taxon>
        <taxon>Eumalacostraca</taxon>
        <taxon>Eucarida</taxon>
        <taxon>Euphausiacea</taxon>
        <taxon>Euphausiidae</taxon>
        <taxon>Meganyctiphanes</taxon>
    </lineage>
</organism>
<evidence type="ECO:0000256" key="2">
    <source>
        <dbReference type="SAM" id="MobiDB-lite"/>
    </source>
</evidence>
<dbReference type="EMBL" id="CAXKWB010040036">
    <property type="protein sequence ID" value="CAL4154194.1"/>
    <property type="molecule type" value="Genomic_DNA"/>
</dbReference>
<evidence type="ECO:0000313" key="3">
    <source>
        <dbReference type="EMBL" id="CAL4154194.1"/>
    </source>
</evidence>
<feature type="region of interest" description="Disordered" evidence="2">
    <location>
        <begin position="178"/>
        <end position="201"/>
    </location>
</feature>
<accession>A0AAV2S1W5</accession>
<evidence type="ECO:0000313" key="4">
    <source>
        <dbReference type="Proteomes" id="UP001497623"/>
    </source>
</evidence>
<proteinExistence type="predicted"/>
<sequence length="285" mass="32140">MDELMTDEDLRQMHAEMQDPNADIDLFSEYVQHLDDLITTMDAEQKRLVEDTEIQEEKEALCESTIESQLPIQGKSSQDDAQDQSSDTVIMILNTECPTKEALVGANIVTPKPLLGQEFTSCCSTTNRNDIDIAAEESRPCSSNASASHTNDILNEFSSANQVTGQDSIEIKTSKLGPLRTGRNRQNETPLHLMPEPDNAQEPDLKRLRAAKTSKKYRESQKTKLVEKDKKINELVGEIVEKDKKINEVVGENDELRNELKCVTLERDLVTVERDNYKNILESSK</sequence>
<keyword evidence="1" id="KW-0175">Coiled coil</keyword>
<evidence type="ECO:0008006" key="5">
    <source>
        <dbReference type="Google" id="ProtNLM"/>
    </source>
</evidence>
<feature type="coiled-coil region" evidence="1">
    <location>
        <begin position="239"/>
        <end position="266"/>
    </location>
</feature>
<name>A0AAV2S1W5_MEGNR</name>
<keyword evidence="4" id="KW-1185">Reference proteome</keyword>
<comment type="caution">
    <text evidence="3">The sequence shown here is derived from an EMBL/GenBank/DDBJ whole genome shotgun (WGS) entry which is preliminary data.</text>
</comment>
<dbReference type="Proteomes" id="UP001497623">
    <property type="component" value="Unassembled WGS sequence"/>
</dbReference>
<evidence type="ECO:0000256" key="1">
    <source>
        <dbReference type="SAM" id="Coils"/>
    </source>
</evidence>
<gene>
    <name evidence="3" type="ORF">MNOR_LOCUS31291</name>
</gene>
<protein>
    <recommendedName>
        <fullName evidence="5">BZIP domain-containing protein</fullName>
    </recommendedName>
</protein>
<dbReference type="AlphaFoldDB" id="A0AAV2S1W5"/>